<evidence type="ECO:0000256" key="4">
    <source>
        <dbReference type="PROSITE-ProRule" id="PRU00742"/>
    </source>
</evidence>
<sequence length="303" mass="32199">MREICLVRAPSNLGLRPLRPGHIPGTWRAPQALTEAGLIESLSPVKVVDLDRPAYSTEPQPGTRLRNGNAIRSFNLRLAEVVAGALGRGEFPLVVGGDCAVLLGALAAARRSGPVALVHVDGHSDFRHPGNYNVNASLGSVAGMDLALATGRGEPLLTDWPDIASPLVADEQVIQIGERENRDPDFAWPDINSTAMTLIDVFAVRELGAAKVLEKTWNTLARTGSPYWVHFDVDALDQTVMPAVDSPGSPGIDPDDLIAILAALVADSRCTGMDMTIFDPDLDPTGELAVLLVSLLGQICAPR</sequence>
<dbReference type="PROSITE" id="PS51409">
    <property type="entry name" value="ARGINASE_2"/>
    <property type="match status" value="1"/>
</dbReference>
<proteinExistence type="inferred from homology"/>
<evidence type="ECO:0000256" key="3">
    <source>
        <dbReference type="ARBA" id="ARBA00023211"/>
    </source>
</evidence>
<gene>
    <name evidence="5" type="ORF">BQ8482_180248</name>
</gene>
<dbReference type="SUPFAM" id="SSF52768">
    <property type="entry name" value="Arginase/deacetylase"/>
    <property type="match status" value="1"/>
</dbReference>
<dbReference type="Pfam" id="PF00491">
    <property type="entry name" value="Arginase"/>
    <property type="match status" value="1"/>
</dbReference>
<keyword evidence="3" id="KW-0464">Manganese</keyword>
<evidence type="ECO:0000313" key="6">
    <source>
        <dbReference type="Proteomes" id="UP000245698"/>
    </source>
</evidence>
<keyword evidence="6" id="KW-1185">Reference proteome</keyword>
<organism evidence="5 6">
    <name type="scientific">Mesorhizobium delmotii</name>
    <dbReference type="NCBI Taxonomy" id="1631247"/>
    <lineage>
        <taxon>Bacteria</taxon>
        <taxon>Pseudomonadati</taxon>
        <taxon>Pseudomonadota</taxon>
        <taxon>Alphaproteobacteria</taxon>
        <taxon>Hyphomicrobiales</taxon>
        <taxon>Phyllobacteriaceae</taxon>
        <taxon>Mesorhizobium</taxon>
    </lineage>
</organism>
<keyword evidence="1" id="KW-0479">Metal-binding</keyword>
<dbReference type="EMBL" id="FUIG01000024">
    <property type="protein sequence ID" value="SJM31020.1"/>
    <property type="molecule type" value="Genomic_DNA"/>
</dbReference>
<dbReference type="PANTHER" id="PTHR43782:SF3">
    <property type="entry name" value="ARGINASE"/>
    <property type="match status" value="1"/>
</dbReference>
<dbReference type="PANTHER" id="PTHR43782">
    <property type="entry name" value="ARGINASE"/>
    <property type="match status" value="1"/>
</dbReference>
<dbReference type="Proteomes" id="UP000245698">
    <property type="component" value="Unassembled WGS sequence"/>
</dbReference>
<dbReference type="InterPro" id="IPR023696">
    <property type="entry name" value="Ureohydrolase_dom_sf"/>
</dbReference>
<evidence type="ECO:0000256" key="1">
    <source>
        <dbReference type="ARBA" id="ARBA00022723"/>
    </source>
</evidence>
<dbReference type="GO" id="GO:0030145">
    <property type="term" value="F:manganese ion binding"/>
    <property type="evidence" value="ECO:0007669"/>
    <property type="project" value="TreeGrafter"/>
</dbReference>
<evidence type="ECO:0000256" key="2">
    <source>
        <dbReference type="ARBA" id="ARBA00022801"/>
    </source>
</evidence>
<dbReference type="GO" id="GO:0005737">
    <property type="term" value="C:cytoplasm"/>
    <property type="evidence" value="ECO:0007669"/>
    <property type="project" value="TreeGrafter"/>
</dbReference>
<protein>
    <recommendedName>
        <fullName evidence="7">Arginase</fullName>
    </recommendedName>
</protein>
<dbReference type="InterPro" id="IPR006035">
    <property type="entry name" value="Ureohydrolase"/>
</dbReference>
<comment type="similarity">
    <text evidence="4">Belongs to the arginase family.</text>
</comment>
<keyword evidence="2" id="KW-0378">Hydrolase</keyword>
<accession>A0A2P9AIS3</accession>
<reference evidence="6" key="1">
    <citation type="submission" date="2016-12" db="EMBL/GenBank/DDBJ databases">
        <authorList>
            <person name="Brunel B."/>
        </authorList>
    </citation>
    <scope>NUCLEOTIDE SEQUENCE [LARGE SCALE GENOMIC DNA]</scope>
</reference>
<evidence type="ECO:0000313" key="5">
    <source>
        <dbReference type="EMBL" id="SJM31020.1"/>
    </source>
</evidence>
<dbReference type="AlphaFoldDB" id="A0A2P9AIS3"/>
<evidence type="ECO:0008006" key="7">
    <source>
        <dbReference type="Google" id="ProtNLM"/>
    </source>
</evidence>
<name>A0A2P9AIS3_9HYPH</name>
<dbReference type="GO" id="GO:0004053">
    <property type="term" value="F:arginase activity"/>
    <property type="evidence" value="ECO:0007669"/>
    <property type="project" value="TreeGrafter"/>
</dbReference>
<dbReference type="Gene3D" id="3.40.800.10">
    <property type="entry name" value="Ureohydrolase domain"/>
    <property type="match status" value="1"/>
</dbReference>